<organism evidence="3 4">
    <name type="scientific">Bacteroides caccae</name>
    <dbReference type="NCBI Taxonomy" id="47678"/>
    <lineage>
        <taxon>Bacteria</taxon>
        <taxon>Pseudomonadati</taxon>
        <taxon>Bacteroidota</taxon>
        <taxon>Bacteroidia</taxon>
        <taxon>Bacteroidales</taxon>
        <taxon>Bacteroidaceae</taxon>
        <taxon>Bacteroides</taxon>
    </lineage>
</organism>
<dbReference type="SUPFAM" id="SSF53756">
    <property type="entry name" value="UDP-Glycosyltransferase/glycogen phosphorylase"/>
    <property type="match status" value="1"/>
</dbReference>
<dbReference type="Pfam" id="PF13439">
    <property type="entry name" value="Glyco_transf_4"/>
    <property type="match status" value="1"/>
</dbReference>
<reference evidence="3 4" key="1">
    <citation type="submission" date="2018-08" db="EMBL/GenBank/DDBJ databases">
        <title>A genome reference for cultivated species of the human gut microbiota.</title>
        <authorList>
            <person name="Zou Y."/>
            <person name="Xue W."/>
            <person name="Luo G."/>
        </authorList>
    </citation>
    <scope>NUCLEOTIDE SEQUENCE [LARGE SCALE GENOMIC DNA]</scope>
    <source>
        <strain evidence="3 4">AM31-16AC</strain>
    </source>
</reference>
<dbReference type="GO" id="GO:0016757">
    <property type="term" value="F:glycosyltransferase activity"/>
    <property type="evidence" value="ECO:0007669"/>
    <property type="project" value="InterPro"/>
</dbReference>
<dbReference type="AlphaFoldDB" id="A0A414F7H9"/>
<dbReference type="InterPro" id="IPR001296">
    <property type="entry name" value="Glyco_trans_1"/>
</dbReference>
<dbReference type="InterPro" id="IPR028098">
    <property type="entry name" value="Glyco_trans_4-like_N"/>
</dbReference>
<evidence type="ECO:0000313" key="3">
    <source>
        <dbReference type="EMBL" id="RHD42391.1"/>
    </source>
</evidence>
<dbReference type="InterPro" id="IPR050194">
    <property type="entry name" value="Glycosyltransferase_grp1"/>
</dbReference>
<dbReference type="PANTHER" id="PTHR45947">
    <property type="entry name" value="SULFOQUINOVOSYL TRANSFERASE SQD2"/>
    <property type="match status" value="1"/>
</dbReference>
<feature type="domain" description="Glycosyltransferase subfamily 4-like N-terminal" evidence="2">
    <location>
        <begin position="15"/>
        <end position="175"/>
    </location>
</feature>
<dbReference type="Proteomes" id="UP000284689">
    <property type="component" value="Unassembled WGS sequence"/>
</dbReference>
<sequence length="365" mass="41563">MAYTVLHSLARMNRGGAETLIMNIFRHIDRSKYNFCFLLNEKECDYTKEIEELGGHIYTIPTRAAGLRTYCKALDSFLKEHKGEFDAVHMHTSSLSSLEFLYYAKKHGVKKRVIHSHNTVQAGLVHNILHWINKPVLKSLATDYLSCSQVASDWLYKYTGVWSKSIVVNNGVDLAQFAYEESYRNEVRKKHGLSLNDVVVGHVGRFDVVKNHTFLIDIFEAFLQIQPKAKLLCVGVGGELEVVKNKVKEIGLSNSVVFAGLQSEVYKYLSAFDYFVFPSLYEGLPVALVEAQASGVMTICSSKVSPEAKLSDYLNYFELEKSAMDWAQYIQNLEVLDRNRFVNQLEVSGYNINKTVDYLTEKIYI</sequence>
<evidence type="ECO:0000313" key="4">
    <source>
        <dbReference type="Proteomes" id="UP000284689"/>
    </source>
</evidence>
<dbReference type="RefSeq" id="WP_122265160.1">
    <property type="nucleotide sequence ID" value="NZ_CAXYLJ010000041.1"/>
</dbReference>
<evidence type="ECO:0000259" key="2">
    <source>
        <dbReference type="Pfam" id="PF13439"/>
    </source>
</evidence>
<comment type="caution">
    <text evidence="3">The sequence shown here is derived from an EMBL/GenBank/DDBJ whole genome shotgun (WGS) entry which is preliminary data.</text>
</comment>
<dbReference type="EMBL" id="QSJD01000051">
    <property type="protein sequence ID" value="RHD42391.1"/>
    <property type="molecule type" value="Genomic_DNA"/>
</dbReference>
<feature type="domain" description="Glycosyl transferase family 1" evidence="1">
    <location>
        <begin position="184"/>
        <end position="333"/>
    </location>
</feature>
<keyword evidence="3" id="KW-0808">Transferase</keyword>
<name>A0A414F7H9_9BACE</name>
<dbReference type="PANTHER" id="PTHR45947:SF3">
    <property type="entry name" value="SULFOQUINOVOSYL TRANSFERASE SQD2"/>
    <property type="match status" value="1"/>
</dbReference>
<gene>
    <name evidence="3" type="ORF">DW794_20415</name>
</gene>
<evidence type="ECO:0000259" key="1">
    <source>
        <dbReference type="Pfam" id="PF00534"/>
    </source>
</evidence>
<accession>A0A414F7H9</accession>
<dbReference type="Gene3D" id="3.40.50.2000">
    <property type="entry name" value="Glycogen Phosphorylase B"/>
    <property type="match status" value="2"/>
</dbReference>
<dbReference type="Pfam" id="PF00534">
    <property type="entry name" value="Glycos_transf_1"/>
    <property type="match status" value="1"/>
</dbReference>
<proteinExistence type="predicted"/>
<protein>
    <submittedName>
        <fullName evidence="3">Glycosyltransferase family 1 protein</fullName>
    </submittedName>
</protein>